<dbReference type="RefSeq" id="WP_261520220.1">
    <property type="nucleotide sequence ID" value="NZ_JAODNW010000009.1"/>
</dbReference>
<gene>
    <name evidence="2" type="ORF">ACFFJ2_01215</name>
</gene>
<reference evidence="2 3" key="1">
    <citation type="submission" date="2024-09" db="EMBL/GenBank/DDBJ databases">
        <authorList>
            <person name="Sun Q."/>
            <person name="Mori K."/>
        </authorList>
    </citation>
    <scope>NUCLEOTIDE SEQUENCE [LARGE SCALE GENOMIC DNA]</scope>
    <source>
        <strain evidence="2 3">CCM 8543</strain>
    </source>
</reference>
<dbReference type="Proteomes" id="UP001589755">
    <property type="component" value="Unassembled WGS sequence"/>
</dbReference>
<feature type="chain" id="PRO_5045926212" evidence="1">
    <location>
        <begin position="25"/>
        <end position="178"/>
    </location>
</feature>
<keyword evidence="3" id="KW-1185">Reference proteome</keyword>
<accession>A0ABV6D2Z8</accession>
<name>A0ABV6D2Z8_9HYPH</name>
<evidence type="ECO:0000313" key="3">
    <source>
        <dbReference type="Proteomes" id="UP001589755"/>
    </source>
</evidence>
<evidence type="ECO:0000313" key="2">
    <source>
        <dbReference type="EMBL" id="MFC0207016.1"/>
    </source>
</evidence>
<protein>
    <submittedName>
        <fullName evidence="2">Uncharacterized protein</fullName>
    </submittedName>
</protein>
<organism evidence="2 3">
    <name type="scientific">Chelativorans intermedius</name>
    <dbReference type="NCBI Taxonomy" id="515947"/>
    <lineage>
        <taxon>Bacteria</taxon>
        <taxon>Pseudomonadati</taxon>
        <taxon>Pseudomonadota</taxon>
        <taxon>Alphaproteobacteria</taxon>
        <taxon>Hyphomicrobiales</taxon>
        <taxon>Phyllobacteriaceae</taxon>
        <taxon>Chelativorans</taxon>
    </lineage>
</organism>
<comment type="caution">
    <text evidence="2">The sequence shown here is derived from an EMBL/GenBank/DDBJ whole genome shotgun (WGS) entry which is preliminary data.</text>
</comment>
<proteinExistence type="predicted"/>
<keyword evidence="1" id="KW-0732">Signal</keyword>
<evidence type="ECO:0000256" key="1">
    <source>
        <dbReference type="SAM" id="SignalP"/>
    </source>
</evidence>
<sequence>MPRKFALLPLATLLALGALLPAAASEREKRFFEQVEGNWSGPGEIVAGKYKGTKFVCNFAGTTPESKVGMALDGGCRVGVFNQEMSARVERMASGYRGTFLDGAEGKGLDVVGGTVRDGYAVFAIERNKLTGAMRAQMTGKDTMNVTISVHVQEELVPVIGVTLRRLDAQAVGAVARD</sequence>
<dbReference type="EMBL" id="JBHLXD010000002">
    <property type="protein sequence ID" value="MFC0207016.1"/>
    <property type="molecule type" value="Genomic_DNA"/>
</dbReference>
<feature type="signal peptide" evidence="1">
    <location>
        <begin position="1"/>
        <end position="24"/>
    </location>
</feature>